<dbReference type="Proteomes" id="UP001066276">
    <property type="component" value="Chromosome 10"/>
</dbReference>
<evidence type="ECO:0000313" key="1">
    <source>
        <dbReference type="EMBL" id="KAJ1097415.1"/>
    </source>
</evidence>
<gene>
    <name evidence="1" type="ORF">NDU88_002534</name>
</gene>
<protein>
    <submittedName>
        <fullName evidence="1">Uncharacterized protein</fullName>
    </submittedName>
</protein>
<comment type="caution">
    <text evidence="1">The sequence shown here is derived from an EMBL/GenBank/DDBJ whole genome shotgun (WGS) entry which is preliminary data.</text>
</comment>
<dbReference type="EMBL" id="JANPWB010000014">
    <property type="protein sequence ID" value="KAJ1097415.1"/>
    <property type="molecule type" value="Genomic_DNA"/>
</dbReference>
<keyword evidence="2" id="KW-1185">Reference proteome</keyword>
<organism evidence="1 2">
    <name type="scientific">Pleurodeles waltl</name>
    <name type="common">Iberian ribbed newt</name>
    <dbReference type="NCBI Taxonomy" id="8319"/>
    <lineage>
        <taxon>Eukaryota</taxon>
        <taxon>Metazoa</taxon>
        <taxon>Chordata</taxon>
        <taxon>Craniata</taxon>
        <taxon>Vertebrata</taxon>
        <taxon>Euteleostomi</taxon>
        <taxon>Amphibia</taxon>
        <taxon>Batrachia</taxon>
        <taxon>Caudata</taxon>
        <taxon>Salamandroidea</taxon>
        <taxon>Salamandridae</taxon>
        <taxon>Pleurodelinae</taxon>
        <taxon>Pleurodeles</taxon>
    </lineage>
</organism>
<accession>A0AAV7MBA2</accession>
<dbReference type="AlphaFoldDB" id="A0AAV7MBA2"/>
<proteinExistence type="predicted"/>
<reference evidence="1" key="1">
    <citation type="journal article" date="2022" name="bioRxiv">
        <title>Sequencing and chromosome-scale assembly of the giantPleurodeles waltlgenome.</title>
        <authorList>
            <person name="Brown T."/>
            <person name="Elewa A."/>
            <person name="Iarovenko S."/>
            <person name="Subramanian E."/>
            <person name="Araus A.J."/>
            <person name="Petzold A."/>
            <person name="Susuki M."/>
            <person name="Suzuki K.-i.T."/>
            <person name="Hayashi T."/>
            <person name="Toyoda A."/>
            <person name="Oliveira C."/>
            <person name="Osipova E."/>
            <person name="Leigh N.D."/>
            <person name="Simon A."/>
            <person name="Yun M.H."/>
        </authorList>
    </citation>
    <scope>NUCLEOTIDE SEQUENCE</scope>
    <source>
        <strain evidence="1">20211129_DDA</strain>
        <tissue evidence="1">Liver</tissue>
    </source>
</reference>
<name>A0AAV7MBA2_PLEWA</name>
<evidence type="ECO:0000313" key="2">
    <source>
        <dbReference type="Proteomes" id="UP001066276"/>
    </source>
</evidence>
<sequence length="155" mass="17129">MPPKAWRKHCTEEQILTIGDTGKNNTTMEPELQVFPMLIYVMLHLEHQRRRQRVGEDTEDACMDIVEVSASEVCVLLGVVMLVVDVDAVHAGLSVDEIVREVEEEEEEGETVEAVDVVVSATVWCLCECLCLTVPLLGVVMCACLSVCVHGMGWG</sequence>